<evidence type="ECO:0000313" key="2">
    <source>
        <dbReference type="Proteomes" id="UP001500954"/>
    </source>
</evidence>
<evidence type="ECO:0000313" key="1">
    <source>
        <dbReference type="EMBL" id="GAA3571709.1"/>
    </source>
</evidence>
<dbReference type="EMBL" id="BAABCY010000060">
    <property type="protein sequence ID" value="GAA3571709.1"/>
    <property type="molecule type" value="Genomic_DNA"/>
</dbReference>
<comment type="caution">
    <text evidence="1">The sequence shown here is derived from an EMBL/GenBank/DDBJ whole genome shotgun (WGS) entry which is preliminary data.</text>
</comment>
<sequence>MDNSVSQYSILVAAAYGNKKEVNARNEKGYCMACSKVIAWPLEKYGKTFKTDIM</sequence>
<dbReference type="Proteomes" id="UP001500954">
    <property type="component" value="Unassembled WGS sequence"/>
</dbReference>
<name>A0ABP6XXQ7_9FLAO</name>
<gene>
    <name evidence="1" type="ORF">GCM10022395_21380</name>
</gene>
<accession>A0ABP6XXQ7</accession>
<proteinExistence type="predicted"/>
<organism evidence="1 2">
    <name type="scientific">Snuella lapsa</name>
    <dbReference type="NCBI Taxonomy" id="870481"/>
    <lineage>
        <taxon>Bacteria</taxon>
        <taxon>Pseudomonadati</taxon>
        <taxon>Bacteroidota</taxon>
        <taxon>Flavobacteriia</taxon>
        <taxon>Flavobacteriales</taxon>
        <taxon>Flavobacteriaceae</taxon>
        <taxon>Snuella</taxon>
    </lineage>
</organism>
<reference evidence="2" key="1">
    <citation type="journal article" date="2019" name="Int. J. Syst. Evol. Microbiol.">
        <title>The Global Catalogue of Microorganisms (GCM) 10K type strain sequencing project: providing services to taxonomists for standard genome sequencing and annotation.</title>
        <authorList>
            <consortium name="The Broad Institute Genomics Platform"/>
            <consortium name="The Broad Institute Genome Sequencing Center for Infectious Disease"/>
            <person name="Wu L."/>
            <person name="Ma J."/>
        </authorList>
    </citation>
    <scope>NUCLEOTIDE SEQUENCE [LARGE SCALE GENOMIC DNA]</scope>
    <source>
        <strain evidence="2">JCM 17111</strain>
    </source>
</reference>
<protein>
    <submittedName>
        <fullName evidence="1">Uncharacterized protein</fullName>
    </submittedName>
</protein>
<keyword evidence="2" id="KW-1185">Reference proteome</keyword>